<dbReference type="Proteomes" id="UP000425916">
    <property type="component" value="Chromosome"/>
</dbReference>
<organism evidence="2 3">
    <name type="scientific">Neomoorella glycerini</name>
    <dbReference type="NCBI Taxonomy" id="55779"/>
    <lineage>
        <taxon>Bacteria</taxon>
        <taxon>Bacillati</taxon>
        <taxon>Bacillota</taxon>
        <taxon>Clostridia</taxon>
        <taxon>Neomoorellales</taxon>
        <taxon>Neomoorellaceae</taxon>
        <taxon>Neomoorella</taxon>
    </lineage>
</organism>
<feature type="domain" description="Acyclic terpene utilisation N-terminal" evidence="1">
    <location>
        <begin position="64"/>
        <end position="413"/>
    </location>
</feature>
<dbReference type="OrthoDB" id="9763456at2"/>
<dbReference type="InterPro" id="IPR010839">
    <property type="entry name" value="AtuA_N"/>
</dbReference>
<evidence type="ECO:0000313" key="3">
    <source>
        <dbReference type="Proteomes" id="UP000425916"/>
    </source>
</evidence>
<protein>
    <submittedName>
        <fullName evidence="2">Acyclic terpene utilization family protein AtuA</fullName>
    </submittedName>
</protein>
<evidence type="ECO:0000259" key="1">
    <source>
        <dbReference type="Pfam" id="PF07287"/>
    </source>
</evidence>
<sequence>MTKKPLRFLCPNGHLGFAPIKTGSFYRGVETKPDFILADSGSDDIGPGPLGSDTSTSPLEWQKHDLEHMLLAARKLGVPMIIGSAGDTGTNSRVDLYVNIIKELAEKHDLPKFKIGYFYSEVSKDYLAQKMKKGQVIKGLDGRPDLTPEELDKTDRIVAVAGVHPYIKLLDMGADVIIGGRSSDCVIFAAPAIRAGFPEDLAYYLGKVLECASFCAEPYGGKETVIGTITEKEVLVTAMHPEQRCTVASVAGHAMYERSNPYYEYVLGGMLDMSNCRYEQYDEKTCRITGPKFIPSDEWRVKLEGSGKVGERYIGIAGIRDPYTIQNIDKVIEWARAQARERFGDTGYELHYHVFGRNGVMGDLEPVKEIRSHELCIVVEGIAPTKAMAEEVAMIGTRQMFYARLPEVKGTAGGAAFVVDEVLPASPAYIWTMNHTVALDDPMELFPTFLTEAGK</sequence>
<name>A0A6I5ZMM8_9FIRM</name>
<gene>
    <name evidence="2" type="ORF">MGLY_01380</name>
</gene>
<dbReference type="EMBL" id="CP046244">
    <property type="protein sequence ID" value="QGP90827.1"/>
    <property type="molecule type" value="Genomic_DNA"/>
</dbReference>
<reference evidence="2 3" key="1">
    <citation type="submission" date="2019-11" db="EMBL/GenBank/DDBJ databases">
        <title>Genome sequence of Moorella glycerini DSM11254.</title>
        <authorList>
            <person name="Poehlein A."/>
            <person name="Boeer T."/>
            <person name="Daniel R."/>
        </authorList>
    </citation>
    <scope>NUCLEOTIDE SEQUENCE [LARGE SCALE GENOMIC DNA]</scope>
    <source>
        <strain evidence="2 3">DSM 11254</strain>
    </source>
</reference>
<keyword evidence="3" id="KW-1185">Reference proteome</keyword>
<accession>A0A6I5ZMM8</accession>
<dbReference type="RefSeq" id="WP_156271286.1">
    <property type="nucleotide sequence ID" value="NZ_CP046244.1"/>
</dbReference>
<dbReference type="AlphaFoldDB" id="A0A6I5ZMM8"/>
<dbReference type="Pfam" id="PF07287">
    <property type="entry name" value="AtuA"/>
    <property type="match status" value="1"/>
</dbReference>
<evidence type="ECO:0000313" key="2">
    <source>
        <dbReference type="EMBL" id="QGP90827.1"/>
    </source>
</evidence>
<proteinExistence type="predicted"/>